<evidence type="ECO:0000313" key="2">
    <source>
        <dbReference type="EMBL" id="KAL3870032.1"/>
    </source>
</evidence>
<sequence>RVSTCVPQPPEPESIHQCLKYPSQRVSTSVHQHPRAREYPPVSPVPEPEYSPVSPNPNPESIH</sequence>
<feature type="compositionally biased region" description="Pro residues" evidence="1">
    <location>
        <begin position="41"/>
        <end position="63"/>
    </location>
</feature>
<keyword evidence="3" id="KW-1185">Reference proteome</keyword>
<dbReference type="AlphaFoldDB" id="A0ABD3W7Z7"/>
<evidence type="ECO:0000313" key="3">
    <source>
        <dbReference type="Proteomes" id="UP001634394"/>
    </source>
</evidence>
<evidence type="ECO:0000256" key="1">
    <source>
        <dbReference type="SAM" id="MobiDB-lite"/>
    </source>
</evidence>
<dbReference type="Proteomes" id="UP001634394">
    <property type="component" value="Unassembled WGS sequence"/>
</dbReference>
<accession>A0ABD3W7Z7</accession>
<feature type="non-terminal residue" evidence="2">
    <location>
        <position position="1"/>
    </location>
</feature>
<dbReference type="EMBL" id="JBJQND010000008">
    <property type="protein sequence ID" value="KAL3870032.1"/>
    <property type="molecule type" value="Genomic_DNA"/>
</dbReference>
<proteinExistence type="predicted"/>
<feature type="region of interest" description="Disordered" evidence="1">
    <location>
        <begin position="1"/>
        <end position="63"/>
    </location>
</feature>
<reference evidence="2 3" key="1">
    <citation type="submission" date="2024-11" db="EMBL/GenBank/DDBJ databases">
        <title>Chromosome-level genome assembly of the freshwater bivalve Anodonta woodiana.</title>
        <authorList>
            <person name="Chen X."/>
        </authorList>
    </citation>
    <scope>NUCLEOTIDE SEQUENCE [LARGE SCALE GENOMIC DNA]</scope>
    <source>
        <strain evidence="2">MN2024</strain>
        <tissue evidence="2">Gills</tissue>
    </source>
</reference>
<protein>
    <submittedName>
        <fullName evidence="2">Uncharacterized protein</fullName>
    </submittedName>
</protein>
<comment type="caution">
    <text evidence="2">The sequence shown here is derived from an EMBL/GenBank/DDBJ whole genome shotgun (WGS) entry which is preliminary data.</text>
</comment>
<organism evidence="2 3">
    <name type="scientific">Sinanodonta woodiana</name>
    <name type="common">Chinese pond mussel</name>
    <name type="synonym">Anodonta woodiana</name>
    <dbReference type="NCBI Taxonomy" id="1069815"/>
    <lineage>
        <taxon>Eukaryota</taxon>
        <taxon>Metazoa</taxon>
        <taxon>Spiralia</taxon>
        <taxon>Lophotrochozoa</taxon>
        <taxon>Mollusca</taxon>
        <taxon>Bivalvia</taxon>
        <taxon>Autobranchia</taxon>
        <taxon>Heteroconchia</taxon>
        <taxon>Palaeoheterodonta</taxon>
        <taxon>Unionida</taxon>
        <taxon>Unionoidea</taxon>
        <taxon>Unionidae</taxon>
        <taxon>Unioninae</taxon>
        <taxon>Sinanodonta</taxon>
    </lineage>
</organism>
<gene>
    <name evidence="2" type="ORF">ACJMK2_042649</name>
</gene>
<name>A0ABD3W7Z7_SINWO</name>